<feature type="binding site" description="axial binding residue" evidence="12">
    <location>
        <position position="92"/>
    </location>
    <ligand>
        <name>heme c</name>
        <dbReference type="ChEBI" id="CHEBI:61717"/>
        <label>1</label>
    </ligand>
    <ligandPart>
        <name>Fe</name>
        <dbReference type="ChEBI" id="CHEBI:18248"/>
    </ligandPart>
</feature>
<dbReference type="Proteomes" id="UP000218113">
    <property type="component" value="Unassembled WGS sequence"/>
</dbReference>
<keyword evidence="10 12" id="KW-0408">Iron</keyword>
<feature type="binding site" description="axial binding residue" evidence="12">
    <location>
        <position position="76"/>
    </location>
    <ligand>
        <name>heme c</name>
        <dbReference type="ChEBI" id="CHEBI:61717"/>
        <label>1</label>
    </ligand>
    <ligandPart>
        <name>Fe</name>
        <dbReference type="ChEBI" id="CHEBI:18248"/>
    </ligandPart>
</feature>
<keyword evidence="4 11" id="KW-0349">Heme</keyword>
<comment type="cofactor">
    <cofactor evidence="11">
        <name>heme</name>
        <dbReference type="ChEBI" id="CHEBI:30413"/>
    </cofactor>
    <text evidence="11">Binds 2 heme groups.</text>
</comment>
<dbReference type="GO" id="GO:0046872">
    <property type="term" value="F:metal ion binding"/>
    <property type="evidence" value="ECO:0007669"/>
    <property type="project" value="UniProtKB-KW"/>
</dbReference>
<keyword evidence="8" id="KW-0249">Electron transport</keyword>
<dbReference type="AlphaFoldDB" id="A0A2A4T4D6"/>
<feature type="domain" description="Cytochrome c" evidence="13">
    <location>
        <begin position="204"/>
        <end position="321"/>
    </location>
</feature>
<keyword evidence="6" id="KW-0732">Signal</keyword>
<keyword evidence="3 14" id="KW-0575">Peroxidase</keyword>
<dbReference type="PANTHER" id="PTHR30600:SF7">
    <property type="entry name" value="CYTOCHROME C PEROXIDASE-RELATED"/>
    <property type="match status" value="1"/>
</dbReference>
<evidence type="ECO:0000313" key="15">
    <source>
        <dbReference type="Proteomes" id="UP000218113"/>
    </source>
</evidence>
<dbReference type="Gene3D" id="1.10.760.10">
    <property type="entry name" value="Cytochrome c-like domain"/>
    <property type="match status" value="2"/>
</dbReference>
<comment type="PTM">
    <text evidence="11">Binds 2 heme groups per subunit.</text>
</comment>
<comment type="caution">
    <text evidence="14">The sequence shown here is derived from an EMBL/GenBank/DDBJ whole genome shotgun (WGS) entry which is preliminary data.</text>
</comment>
<dbReference type="InterPro" id="IPR026259">
    <property type="entry name" value="MauG/Cytc_peroxidase"/>
</dbReference>
<dbReference type="SUPFAM" id="SSF46626">
    <property type="entry name" value="Cytochrome c"/>
    <property type="match status" value="2"/>
</dbReference>
<sequence length="345" mass="38285">MKRFFGLFTVFFLMANSIILADPLMKTAQQLFKPIPTFPQHKVENPATLPKLELGKMLYFEPRISSSGLLSCNTCHNVGLGGIDLQETSIGHGWAKGPRNAPTVLNAVFNIAQFWDGRAKDLEQQAKGPVQASVEMNATPARVEKTLQSIPRYVQMFQDAFPGQKDPVTFDNMAKVIEVFEATLITPDSQFDRYLLGDKNALNREEQTGLELFINKGCSSCHNGVNIGGSAYYKFGVVKMPNSKILPAGDKGRYAVTKNKDDEYVFRAGTLRNIELTAPYFHSGTVFSLKEAVSIMGTAQLGIELSDRETNHLVTFLKTLTGKQPDMKYPILPPSTDATPRPQWN</sequence>
<dbReference type="EMBL" id="NVSR01000043">
    <property type="protein sequence ID" value="PCI27985.1"/>
    <property type="molecule type" value="Genomic_DNA"/>
</dbReference>
<evidence type="ECO:0000256" key="2">
    <source>
        <dbReference type="ARBA" id="ARBA00022448"/>
    </source>
</evidence>
<feature type="binding site" description="covalent" evidence="11">
    <location>
        <position position="221"/>
    </location>
    <ligand>
        <name>heme c</name>
        <dbReference type="ChEBI" id="CHEBI:61717"/>
        <label>2</label>
    </ligand>
</feature>
<dbReference type="PIRSF" id="PIRSF000294">
    <property type="entry name" value="Cytochrome-c_peroxidase"/>
    <property type="match status" value="1"/>
</dbReference>
<feature type="binding site" description="covalent" evidence="11">
    <location>
        <position position="72"/>
    </location>
    <ligand>
        <name>heme c</name>
        <dbReference type="ChEBI" id="CHEBI:61717"/>
        <label>1</label>
    </ligand>
</feature>
<evidence type="ECO:0000256" key="7">
    <source>
        <dbReference type="ARBA" id="ARBA00022764"/>
    </source>
</evidence>
<evidence type="ECO:0000256" key="6">
    <source>
        <dbReference type="ARBA" id="ARBA00022729"/>
    </source>
</evidence>
<evidence type="ECO:0000256" key="4">
    <source>
        <dbReference type="ARBA" id="ARBA00022617"/>
    </source>
</evidence>
<protein>
    <submittedName>
        <fullName evidence="14">Cytochrome C peroxidase</fullName>
    </submittedName>
</protein>
<dbReference type="Pfam" id="PF03150">
    <property type="entry name" value="CCP_MauG"/>
    <property type="match status" value="1"/>
</dbReference>
<evidence type="ECO:0000256" key="1">
    <source>
        <dbReference type="ARBA" id="ARBA00004418"/>
    </source>
</evidence>
<evidence type="ECO:0000256" key="5">
    <source>
        <dbReference type="ARBA" id="ARBA00022723"/>
    </source>
</evidence>
<dbReference type="InterPro" id="IPR036909">
    <property type="entry name" value="Cyt_c-like_dom_sf"/>
</dbReference>
<feature type="binding site" description="axial binding residue" evidence="12">
    <location>
        <position position="222"/>
    </location>
    <ligand>
        <name>heme c</name>
        <dbReference type="ChEBI" id="CHEBI:61717"/>
        <label>2</label>
    </ligand>
    <ligandPart>
        <name>Fe</name>
        <dbReference type="ChEBI" id="CHEBI:18248"/>
    </ligandPart>
</feature>
<feature type="binding site" description="covalent" evidence="11">
    <location>
        <position position="75"/>
    </location>
    <ligand>
        <name>heme c</name>
        <dbReference type="ChEBI" id="CHEBI:61717"/>
        <label>1</label>
    </ligand>
</feature>
<gene>
    <name evidence="14" type="ORF">COB67_07275</name>
</gene>
<evidence type="ECO:0000313" key="14">
    <source>
        <dbReference type="EMBL" id="PCI27985.1"/>
    </source>
</evidence>
<dbReference type="PANTHER" id="PTHR30600">
    <property type="entry name" value="CYTOCHROME C PEROXIDASE-RELATED"/>
    <property type="match status" value="1"/>
</dbReference>
<dbReference type="InterPro" id="IPR009056">
    <property type="entry name" value="Cyt_c-like_dom"/>
</dbReference>
<keyword evidence="2" id="KW-0813">Transport</keyword>
<dbReference type="GO" id="GO:0042597">
    <property type="term" value="C:periplasmic space"/>
    <property type="evidence" value="ECO:0007669"/>
    <property type="project" value="UniProtKB-SubCell"/>
</dbReference>
<feature type="domain" description="Cytochrome c" evidence="13">
    <location>
        <begin position="50"/>
        <end position="181"/>
    </location>
</feature>
<evidence type="ECO:0000256" key="11">
    <source>
        <dbReference type="PIRSR" id="PIRSR000294-1"/>
    </source>
</evidence>
<evidence type="ECO:0000256" key="10">
    <source>
        <dbReference type="ARBA" id="ARBA00023004"/>
    </source>
</evidence>
<evidence type="ECO:0000256" key="3">
    <source>
        <dbReference type="ARBA" id="ARBA00022559"/>
    </source>
</evidence>
<dbReference type="PROSITE" id="PS51007">
    <property type="entry name" value="CYTC"/>
    <property type="match status" value="2"/>
</dbReference>
<keyword evidence="9" id="KW-0560">Oxidoreductase</keyword>
<dbReference type="GO" id="GO:0009055">
    <property type="term" value="F:electron transfer activity"/>
    <property type="evidence" value="ECO:0007669"/>
    <property type="project" value="InterPro"/>
</dbReference>
<name>A0A2A4T4D6_9DELT</name>
<dbReference type="GO" id="GO:0020037">
    <property type="term" value="F:heme binding"/>
    <property type="evidence" value="ECO:0007669"/>
    <property type="project" value="InterPro"/>
</dbReference>
<evidence type="ECO:0000256" key="12">
    <source>
        <dbReference type="PIRSR" id="PIRSR000294-2"/>
    </source>
</evidence>
<proteinExistence type="predicted"/>
<dbReference type="FunFam" id="1.10.760.10:FF:000004">
    <property type="entry name" value="Cytochrome c peroxidase"/>
    <property type="match status" value="1"/>
</dbReference>
<keyword evidence="5 12" id="KW-0479">Metal-binding</keyword>
<evidence type="ECO:0000256" key="9">
    <source>
        <dbReference type="ARBA" id="ARBA00023002"/>
    </source>
</evidence>
<reference evidence="15" key="1">
    <citation type="submission" date="2017-08" db="EMBL/GenBank/DDBJ databases">
        <title>A dynamic microbial community with high functional redundancy inhabits the cold, oxic subseafloor aquifer.</title>
        <authorList>
            <person name="Tully B.J."/>
            <person name="Wheat C.G."/>
            <person name="Glazer B.T."/>
            <person name="Huber J.A."/>
        </authorList>
    </citation>
    <scope>NUCLEOTIDE SEQUENCE [LARGE SCALE GENOMIC DNA]</scope>
</reference>
<keyword evidence="7" id="KW-0574">Periplasm</keyword>
<feature type="binding site" description="axial binding residue" evidence="12">
    <location>
        <position position="296"/>
    </location>
    <ligand>
        <name>heme c</name>
        <dbReference type="ChEBI" id="CHEBI:61717"/>
        <label>2</label>
    </ligand>
    <ligandPart>
        <name>Fe</name>
        <dbReference type="ChEBI" id="CHEBI:18248"/>
    </ligandPart>
</feature>
<feature type="binding site" description="covalent" evidence="11">
    <location>
        <position position="218"/>
    </location>
    <ligand>
        <name>heme c</name>
        <dbReference type="ChEBI" id="CHEBI:61717"/>
        <label>2</label>
    </ligand>
</feature>
<dbReference type="GO" id="GO:0004130">
    <property type="term" value="F:cytochrome-c peroxidase activity"/>
    <property type="evidence" value="ECO:0007669"/>
    <property type="project" value="TreeGrafter"/>
</dbReference>
<evidence type="ECO:0000259" key="13">
    <source>
        <dbReference type="PROSITE" id="PS51007"/>
    </source>
</evidence>
<dbReference type="InterPro" id="IPR004852">
    <property type="entry name" value="Di-haem_cyt_c_peroxidsae"/>
</dbReference>
<evidence type="ECO:0000256" key="8">
    <source>
        <dbReference type="ARBA" id="ARBA00022982"/>
    </source>
</evidence>
<comment type="subcellular location">
    <subcellularLocation>
        <location evidence="1">Periplasm</location>
    </subcellularLocation>
</comment>
<accession>A0A2A4T4D6</accession>
<organism evidence="14 15">
    <name type="scientific">SAR324 cluster bacterium</name>
    <dbReference type="NCBI Taxonomy" id="2024889"/>
    <lineage>
        <taxon>Bacteria</taxon>
        <taxon>Deltaproteobacteria</taxon>
        <taxon>SAR324 cluster</taxon>
    </lineage>
</organism>
<dbReference type="InterPro" id="IPR051395">
    <property type="entry name" value="Cytochrome_c_Peroxidase/MauG"/>
</dbReference>